<evidence type="ECO:0000313" key="2">
    <source>
        <dbReference type="EMBL" id="HIW70242.1"/>
    </source>
</evidence>
<dbReference type="EMBL" id="DXGK01000045">
    <property type="protein sequence ID" value="HIW70242.1"/>
    <property type="molecule type" value="Genomic_DNA"/>
</dbReference>
<gene>
    <name evidence="2" type="ORF">H9876_02505</name>
</gene>
<feature type="transmembrane region" description="Helical" evidence="1">
    <location>
        <begin position="56"/>
        <end position="74"/>
    </location>
</feature>
<keyword evidence="1" id="KW-0812">Transmembrane</keyword>
<evidence type="ECO:0000256" key="1">
    <source>
        <dbReference type="SAM" id="Phobius"/>
    </source>
</evidence>
<dbReference type="PANTHER" id="PTHR38446">
    <property type="entry name" value="BLL0914 PROTEIN"/>
    <property type="match status" value="1"/>
</dbReference>
<dbReference type="Pfam" id="PF06993">
    <property type="entry name" value="DUF1304"/>
    <property type="match status" value="1"/>
</dbReference>
<name>A0A9D1U3E2_9LACO</name>
<dbReference type="PANTHER" id="PTHR38446:SF1">
    <property type="entry name" value="BLL0914 PROTEIN"/>
    <property type="match status" value="1"/>
</dbReference>
<organism evidence="2 3">
    <name type="scientific">Candidatus Limosilactobacillus merdipullorum</name>
    <dbReference type="NCBI Taxonomy" id="2838653"/>
    <lineage>
        <taxon>Bacteria</taxon>
        <taxon>Bacillati</taxon>
        <taxon>Bacillota</taxon>
        <taxon>Bacilli</taxon>
        <taxon>Lactobacillales</taxon>
        <taxon>Lactobacillaceae</taxon>
        <taxon>Limosilactobacillus</taxon>
    </lineage>
</organism>
<keyword evidence="1" id="KW-1133">Transmembrane helix</keyword>
<dbReference type="AlphaFoldDB" id="A0A9D1U3E2"/>
<keyword evidence="1" id="KW-0472">Membrane</keyword>
<feature type="transmembrane region" description="Helical" evidence="1">
    <location>
        <begin position="81"/>
        <end position="98"/>
    </location>
</feature>
<sequence>MKLLSIILVSIVALEALFIMVLEMFLTQTPLARRAFDLSADYLAKKDARVSLANQGLYNGFIGVGIIFSLLVLSGEAQLQMLYFFDGFVIVAAIFGALTANKKILITQGLPAMLAMIALIVTNH</sequence>
<proteinExistence type="predicted"/>
<comment type="caution">
    <text evidence="2">The sequence shown here is derived from an EMBL/GenBank/DDBJ whole genome shotgun (WGS) entry which is preliminary data.</text>
</comment>
<accession>A0A9D1U3E2</accession>
<feature type="transmembrane region" description="Helical" evidence="1">
    <location>
        <begin position="104"/>
        <end position="122"/>
    </location>
</feature>
<reference evidence="2" key="1">
    <citation type="journal article" date="2021" name="PeerJ">
        <title>Extensive microbial diversity within the chicken gut microbiome revealed by metagenomics and culture.</title>
        <authorList>
            <person name="Gilroy R."/>
            <person name="Ravi A."/>
            <person name="Getino M."/>
            <person name="Pursley I."/>
            <person name="Horton D.L."/>
            <person name="Alikhan N.F."/>
            <person name="Baker D."/>
            <person name="Gharbi K."/>
            <person name="Hall N."/>
            <person name="Watson M."/>
            <person name="Adriaenssens E.M."/>
            <person name="Foster-Nyarko E."/>
            <person name="Jarju S."/>
            <person name="Secka A."/>
            <person name="Antonio M."/>
            <person name="Oren A."/>
            <person name="Chaudhuri R.R."/>
            <person name="La Ragione R."/>
            <person name="Hildebrand F."/>
            <person name="Pallen M.J."/>
        </authorList>
    </citation>
    <scope>NUCLEOTIDE SEQUENCE</scope>
    <source>
        <strain evidence="2">ChiHejej3B27-2180</strain>
    </source>
</reference>
<reference evidence="2" key="2">
    <citation type="submission" date="2021-04" db="EMBL/GenBank/DDBJ databases">
        <authorList>
            <person name="Gilroy R."/>
        </authorList>
    </citation>
    <scope>NUCLEOTIDE SEQUENCE</scope>
    <source>
        <strain evidence="2">ChiHejej3B27-2180</strain>
    </source>
</reference>
<protein>
    <submittedName>
        <fullName evidence="2">DUF1304 domain-containing protein</fullName>
    </submittedName>
</protein>
<dbReference type="Proteomes" id="UP000886878">
    <property type="component" value="Unassembled WGS sequence"/>
</dbReference>
<evidence type="ECO:0000313" key="3">
    <source>
        <dbReference type="Proteomes" id="UP000886878"/>
    </source>
</evidence>
<dbReference type="InterPro" id="IPR009732">
    <property type="entry name" value="DUF1304"/>
</dbReference>